<dbReference type="GO" id="GO:0002088">
    <property type="term" value="P:lens development in camera-type eye"/>
    <property type="evidence" value="ECO:0007669"/>
    <property type="project" value="TreeGrafter"/>
</dbReference>
<dbReference type="SUPFAM" id="SSF49695">
    <property type="entry name" value="gamma-Crystallin-like"/>
    <property type="match status" value="1"/>
</dbReference>
<accession>A0A091CXY4</accession>
<dbReference type="Gene3D" id="2.60.20.10">
    <property type="entry name" value="Crystallins"/>
    <property type="match status" value="2"/>
</dbReference>
<dbReference type="AlphaFoldDB" id="A0A091CXY4"/>
<keyword evidence="11" id="KW-1185">Reference proteome</keyword>
<comment type="subunit">
    <text evidence="6">Homo/heterodimer, or complexes of higher-order. The structure of beta-crystallin oligomers seems to be stabilized through interactions between the N-terminal arms.</text>
</comment>
<organism evidence="10 11">
    <name type="scientific">Fukomys damarensis</name>
    <name type="common">Damaraland mole rat</name>
    <name type="synonym">Cryptomys damarensis</name>
    <dbReference type="NCBI Taxonomy" id="885580"/>
    <lineage>
        <taxon>Eukaryota</taxon>
        <taxon>Metazoa</taxon>
        <taxon>Chordata</taxon>
        <taxon>Craniata</taxon>
        <taxon>Vertebrata</taxon>
        <taxon>Euteleostomi</taxon>
        <taxon>Mammalia</taxon>
        <taxon>Eutheria</taxon>
        <taxon>Euarchontoglires</taxon>
        <taxon>Glires</taxon>
        <taxon>Rodentia</taxon>
        <taxon>Hystricomorpha</taxon>
        <taxon>Bathyergidae</taxon>
        <taxon>Fukomys</taxon>
    </lineage>
</organism>
<evidence type="ECO:0000313" key="11">
    <source>
        <dbReference type="Proteomes" id="UP000028990"/>
    </source>
</evidence>
<sequence length="161" mass="17777">MSMALDRRRRHKEPAQLVVFEQENFQGQRVEFSGECLNLGGHCFARVGSLIVTCGPWVTSEQSNFRGEMFILEKGECLAGTPGQTAAADTQEHKICLFEGANFKGNTMEIQEDDVPSLWVYGFCDPPRGQREGLQRNVSIPPARSPAPAWDTVSSEAAAPF</sequence>
<gene>
    <name evidence="10" type="ORF">H920_14806</name>
</gene>
<dbReference type="PANTHER" id="PTHR11818:SF12">
    <property type="entry name" value="BETA-CRYSTALLIN B1"/>
    <property type="match status" value="1"/>
</dbReference>
<feature type="domain" description="Beta/gamma crystallin 'Greek key'" evidence="9">
    <location>
        <begin position="16"/>
        <end position="98"/>
    </location>
</feature>
<dbReference type="GO" id="GO:0007601">
    <property type="term" value="P:visual perception"/>
    <property type="evidence" value="ECO:0007669"/>
    <property type="project" value="TreeGrafter"/>
</dbReference>
<evidence type="ECO:0000259" key="9">
    <source>
        <dbReference type="SMART" id="SM00247"/>
    </source>
</evidence>
<proteinExistence type="inferred from homology"/>
<comment type="function">
    <text evidence="1">Crystallins are the dominant structural components of the vertebrate eye lens.</text>
</comment>
<dbReference type="GO" id="GO:0005212">
    <property type="term" value="F:structural constituent of eye lens"/>
    <property type="evidence" value="ECO:0007669"/>
    <property type="project" value="UniProtKB-KW"/>
</dbReference>
<evidence type="ECO:0000256" key="7">
    <source>
        <dbReference type="ARBA" id="ARBA00032143"/>
    </source>
</evidence>
<comment type="similarity">
    <text evidence="2">Belongs to the beta/gamma-crystallin family.</text>
</comment>
<dbReference type="Proteomes" id="UP000028990">
    <property type="component" value="Unassembled WGS sequence"/>
</dbReference>
<evidence type="ECO:0000256" key="1">
    <source>
        <dbReference type="ARBA" id="ARBA00003689"/>
    </source>
</evidence>
<dbReference type="InterPro" id="IPR001064">
    <property type="entry name" value="Beta/gamma_crystallin"/>
</dbReference>
<evidence type="ECO:0000256" key="6">
    <source>
        <dbReference type="ARBA" id="ARBA00025922"/>
    </source>
</evidence>
<dbReference type="SMART" id="SM00247">
    <property type="entry name" value="XTALbg"/>
    <property type="match status" value="1"/>
</dbReference>
<dbReference type="InterPro" id="IPR011024">
    <property type="entry name" value="G_crystallin-like"/>
</dbReference>
<dbReference type="Pfam" id="PF00030">
    <property type="entry name" value="Crystall"/>
    <property type="match status" value="1"/>
</dbReference>
<evidence type="ECO:0000313" key="10">
    <source>
        <dbReference type="EMBL" id="KFO23602.1"/>
    </source>
</evidence>
<evidence type="ECO:0000256" key="4">
    <source>
        <dbReference type="ARBA" id="ARBA00022613"/>
    </source>
</evidence>
<keyword evidence="5" id="KW-0677">Repeat</keyword>
<dbReference type="STRING" id="885580.ENSFDAP00000002173"/>
<reference evidence="10 11" key="1">
    <citation type="submission" date="2013-11" db="EMBL/GenBank/DDBJ databases">
        <title>The Damaraland mole rat (Fukomys damarensis) genome and evolution of African mole rats.</title>
        <authorList>
            <person name="Gladyshev V.N."/>
            <person name="Fang X."/>
        </authorList>
    </citation>
    <scope>NUCLEOTIDE SEQUENCE [LARGE SCALE GENOMIC DNA]</scope>
    <source>
        <tissue evidence="10">Liver</tissue>
    </source>
</reference>
<dbReference type="InterPro" id="IPR050252">
    <property type="entry name" value="Beta/Gamma-Crystallin"/>
</dbReference>
<name>A0A091CXY4_FUKDA</name>
<feature type="region of interest" description="Disordered" evidence="8">
    <location>
        <begin position="138"/>
        <end position="161"/>
    </location>
</feature>
<protein>
    <recommendedName>
        <fullName evidence="3">Beta-crystallin B1</fullName>
    </recommendedName>
    <alternativeName>
        <fullName evidence="7">Beta-B1 crystallin</fullName>
    </alternativeName>
</protein>
<dbReference type="PANTHER" id="PTHR11818">
    <property type="entry name" value="BETA/GAMMA CRYSTALLIN"/>
    <property type="match status" value="1"/>
</dbReference>
<dbReference type="EMBL" id="KN123755">
    <property type="protein sequence ID" value="KFO23602.1"/>
    <property type="molecule type" value="Genomic_DNA"/>
</dbReference>
<evidence type="ECO:0000256" key="8">
    <source>
        <dbReference type="SAM" id="MobiDB-lite"/>
    </source>
</evidence>
<keyword evidence="4" id="KW-0273">Eye lens protein</keyword>
<evidence type="ECO:0000256" key="3">
    <source>
        <dbReference type="ARBA" id="ARBA00019516"/>
    </source>
</evidence>
<evidence type="ECO:0000256" key="5">
    <source>
        <dbReference type="ARBA" id="ARBA00022737"/>
    </source>
</evidence>
<evidence type="ECO:0000256" key="2">
    <source>
        <dbReference type="ARBA" id="ARBA00009646"/>
    </source>
</evidence>